<dbReference type="EMBL" id="JAXQNO010000012">
    <property type="protein sequence ID" value="KAK4787183.1"/>
    <property type="molecule type" value="Genomic_DNA"/>
</dbReference>
<protein>
    <submittedName>
        <fullName evidence="1">Uncharacterized protein</fullName>
    </submittedName>
</protein>
<reference evidence="1 2" key="1">
    <citation type="journal article" date="2023" name="Hortic Res">
        <title>Pangenome of water caltrop reveals structural variations and asymmetric subgenome divergence after allopolyploidization.</title>
        <authorList>
            <person name="Zhang X."/>
            <person name="Chen Y."/>
            <person name="Wang L."/>
            <person name="Yuan Y."/>
            <person name="Fang M."/>
            <person name="Shi L."/>
            <person name="Lu R."/>
            <person name="Comes H.P."/>
            <person name="Ma Y."/>
            <person name="Chen Y."/>
            <person name="Huang G."/>
            <person name="Zhou Y."/>
            <person name="Zheng Z."/>
            <person name="Qiu Y."/>
        </authorList>
    </citation>
    <scope>NUCLEOTIDE SEQUENCE [LARGE SCALE GENOMIC DNA]</scope>
    <source>
        <strain evidence="1">F231</strain>
    </source>
</reference>
<evidence type="ECO:0000313" key="2">
    <source>
        <dbReference type="Proteomes" id="UP001346149"/>
    </source>
</evidence>
<proteinExistence type="predicted"/>
<sequence length="130" mass="14689">MPLLMSGYFIAALQKIETKKPLDYKAPLLLDEYKKDLQSPNTLPIVTQPIIFLAENLTFAPCFSCLSPEIAGKEIKYQVTSQDIRRELGISTFGEGTLQLATISRKCEKCGNDEFEYTRKQASISYEVSR</sequence>
<dbReference type="AlphaFoldDB" id="A0AAN7LFQ0"/>
<keyword evidence="2" id="KW-1185">Reference proteome</keyword>
<evidence type="ECO:0000313" key="1">
    <source>
        <dbReference type="EMBL" id="KAK4787183.1"/>
    </source>
</evidence>
<name>A0AAN7LFQ0_TRANT</name>
<accession>A0AAN7LFQ0</accession>
<dbReference type="Proteomes" id="UP001346149">
    <property type="component" value="Unassembled WGS sequence"/>
</dbReference>
<organism evidence="1 2">
    <name type="scientific">Trapa natans</name>
    <name type="common">Water chestnut</name>
    <dbReference type="NCBI Taxonomy" id="22666"/>
    <lineage>
        <taxon>Eukaryota</taxon>
        <taxon>Viridiplantae</taxon>
        <taxon>Streptophyta</taxon>
        <taxon>Embryophyta</taxon>
        <taxon>Tracheophyta</taxon>
        <taxon>Spermatophyta</taxon>
        <taxon>Magnoliopsida</taxon>
        <taxon>eudicotyledons</taxon>
        <taxon>Gunneridae</taxon>
        <taxon>Pentapetalae</taxon>
        <taxon>rosids</taxon>
        <taxon>malvids</taxon>
        <taxon>Myrtales</taxon>
        <taxon>Lythraceae</taxon>
        <taxon>Trapa</taxon>
    </lineage>
</organism>
<comment type="caution">
    <text evidence="1">The sequence shown here is derived from an EMBL/GenBank/DDBJ whole genome shotgun (WGS) entry which is preliminary data.</text>
</comment>
<gene>
    <name evidence="1" type="ORF">SAY86_011016</name>
</gene>